<evidence type="ECO:0000256" key="3">
    <source>
        <dbReference type="ARBA" id="ARBA00022801"/>
    </source>
</evidence>
<comment type="catalytic activity">
    <reaction evidence="1">
        <text>Random endo-hydrolysis of N-acetyl-beta-D-glucosaminide (1-&gt;4)-beta-linkages in chitin and chitodextrins.</text>
        <dbReference type="EC" id="3.2.1.14"/>
    </reaction>
</comment>
<keyword evidence="6 9" id="KW-0326">Glycosidase</keyword>
<dbReference type="CDD" id="cd00035">
    <property type="entry name" value="ChtBD1"/>
    <property type="match status" value="1"/>
</dbReference>
<dbReference type="InterPro" id="IPR036779">
    <property type="entry name" value="LysM_dom_sf"/>
</dbReference>
<dbReference type="Proteomes" id="UP000000599">
    <property type="component" value="Chromosome F"/>
</dbReference>
<dbReference type="OMA" id="WVAWPKA"/>
<dbReference type="InParanoid" id="Q6BL38"/>
<dbReference type="EMBL" id="CR382138">
    <property type="protein sequence ID" value="CAG89465.2"/>
    <property type="molecule type" value="Genomic_DNA"/>
</dbReference>
<dbReference type="GeneID" id="2904108"/>
<keyword evidence="4" id="KW-0146">Chitin degradation</keyword>
<dbReference type="InterPro" id="IPR029070">
    <property type="entry name" value="Chitinase_insertion_sf"/>
</dbReference>
<dbReference type="InterPro" id="IPR017853">
    <property type="entry name" value="GH"/>
</dbReference>
<dbReference type="SUPFAM" id="SSF51445">
    <property type="entry name" value="(Trans)glycosidases"/>
    <property type="match status" value="1"/>
</dbReference>
<dbReference type="SMART" id="SM00257">
    <property type="entry name" value="LysM"/>
    <property type="match status" value="1"/>
</dbReference>
<dbReference type="GO" id="GO:0000272">
    <property type="term" value="P:polysaccharide catabolic process"/>
    <property type="evidence" value="ECO:0007669"/>
    <property type="project" value="UniProtKB-KW"/>
</dbReference>
<dbReference type="SUPFAM" id="SSF57016">
    <property type="entry name" value="Plant lectins/antimicrobial peptides"/>
    <property type="match status" value="1"/>
</dbReference>
<feature type="disulfide bond" evidence="8">
    <location>
        <begin position="128"/>
        <end position="132"/>
    </location>
</feature>
<evidence type="ECO:0000313" key="14">
    <source>
        <dbReference type="EMBL" id="CAG89465.2"/>
    </source>
</evidence>
<dbReference type="PROSITE" id="PS51782">
    <property type="entry name" value="LYSM"/>
    <property type="match status" value="1"/>
</dbReference>
<dbReference type="InterPro" id="IPR018371">
    <property type="entry name" value="Chitin-binding_1_CS"/>
</dbReference>
<dbReference type="CAZy" id="CBM50">
    <property type="family name" value="Carbohydrate-Binding Module Family 50"/>
</dbReference>
<accession>Q6BL38</accession>
<evidence type="ECO:0000313" key="15">
    <source>
        <dbReference type="Proteomes" id="UP000000599"/>
    </source>
</evidence>
<dbReference type="KEGG" id="dha:DEHA2F16632g"/>
<evidence type="ECO:0000256" key="8">
    <source>
        <dbReference type="PROSITE-ProRule" id="PRU00261"/>
    </source>
</evidence>
<dbReference type="GO" id="GO:0008843">
    <property type="term" value="F:endochitinase activity"/>
    <property type="evidence" value="ECO:0007669"/>
    <property type="project" value="UniProtKB-EC"/>
</dbReference>
<evidence type="ECO:0000256" key="2">
    <source>
        <dbReference type="ARBA" id="ARBA00022669"/>
    </source>
</evidence>
<dbReference type="PROSITE" id="PS00026">
    <property type="entry name" value="CHIT_BIND_I_1"/>
    <property type="match status" value="1"/>
</dbReference>
<keyword evidence="5" id="KW-0119">Carbohydrate metabolism</keyword>
<evidence type="ECO:0000259" key="11">
    <source>
        <dbReference type="PROSITE" id="PS50941"/>
    </source>
</evidence>
<keyword evidence="8" id="KW-1015">Disulfide bond</keyword>
<keyword evidence="3 9" id="KW-0378">Hydrolase</keyword>
<dbReference type="InterPro" id="IPR001579">
    <property type="entry name" value="Glyco_hydro_18_chit_AS"/>
</dbReference>
<dbReference type="SUPFAM" id="SSF54556">
    <property type="entry name" value="Chitinase insertion domain"/>
    <property type="match status" value="1"/>
</dbReference>
<dbReference type="InterPro" id="IPR011583">
    <property type="entry name" value="Chitinase_II/V-like_cat"/>
</dbReference>
<organism evidence="14 15">
    <name type="scientific">Debaryomyces hansenii (strain ATCC 36239 / CBS 767 / BCRC 21394 / JCM 1990 / NBRC 0083 / IGC 2968)</name>
    <name type="common">Yeast</name>
    <name type="synonym">Torulaspora hansenii</name>
    <dbReference type="NCBI Taxonomy" id="284592"/>
    <lineage>
        <taxon>Eukaryota</taxon>
        <taxon>Fungi</taxon>
        <taxon>Dikarya</taxon>
        <taxon>Ascomycota</taxon>
        <taxon>Saccharomycotina</taxon>
        <taxon>Pichiomycetes</taxon>
        <taxon>Debaryomycetaceae</taxon>
        <taxon>Debaryomyces</taxon>
    </lineage>
</organism>
<evidence type="ECO:0000256" key="5">
    <source>
        <dbReference type="ARBA" id="ARBA00023277"/>
    </source>
</evidence>
<evidence type="ECO:0000256" key="9">
    <source>
        <dbReference type="RuleBase" id="RU000489"/>
    </source>
</evidence>
<dbReference type="Gene3D" id="3.10.50.10">
    <property type="match status" value="1"/>
</dbReference>
<dbReference type="STRING" id="284592.Q6BL38"/>
<evidence type="ECO:0000256" key="1">
    <source>
        <dbReference type="ARBA" id="ARBA00000822"/>
    </source>
</evidence>
<dbReference type="HOGENOM" id="CLU_023305_0_0_1"/>
<dbReference type="InterPro" id="IPR001002">
    <property type="entry name" value="Chitin-bd_1"/>
</dbReference>
<dbReference type="CAZy" id="GH18">
    <property type="family name" value="Glycoside Hydrolase Family 18"/>
</dbReference>
<evidence type="ECO:0000259" key="12">
    <source>
        <dbReference type="PROSITE" id="PS51782"/>
    </source>
</evidence>
<dbReference type="AlphaFoldDB" id="Q6BL38"/>
<dbReference type="Gene3D" id="3.30.60.10">
    <property type="entry name" value="Endochitinase-like"/>
    <property type="match status" value="1"/>
</dbReference>
<feature type="domain" description="Chitin-binding type-1" evidence="11">
    <location>
        <begin position="78"/>
        <end position="134"/>
    </location>
</feature>
<comment type="similarity">
    <text evidence="10">Belongs to the glycosyl hydrolase 18 family.</text>
</comment>
<evidence type="ECO:0000256" key="10">
    <source>
        <dbReference type="RuleBase" id="RU004453"/>
    </source>
</evidence>
<dbReference type="SMART" id="SM00636">
    <property type="entry name" value="Glyco_18"/>
    <property type="match status" value="1"/>
</dbReference>
<dbReference type="RefSeq" id="XP_461083.2">
    <property type="nucleotide sequence ID" value="XM_461083.2"/>
</dbReference>
<dbReference type="PANTHER" id="PTHR47700">
    <property type="entry name" value="V CHITINASE, PUTATIVE (AFU_ORTHOLOGUE AFUA_6G13720)-RELATED"/>
    <property type="match status" value="1"/>
</dbReference>
<evidence type="ECO:0000256" key="7">
    <source>
        <dbReference type="ARBA" id="ARBA00023326"/>
    </source>
</evidence>
<dbReference type="InterPro" id="IPR053214">
    <property type="entry name" value="LysM12-like"/>
</dbReference>
<gene>
    <name evidence="14" type="ordered locus">DEHA2F16632g</name>
</gene>
<dbReference type="PANTHER" id="PTHR47700:SF2">
    <property type="entry name" value="CHITINASE"/>
    <property type="match status" value="1"/>
</dbReference>
<dbReference type="eggNOG" id="KOG2806">
    <property type="taxonomic scope" value="Eukaryota"/>
</dbReference>
<dbReference type="InterPro" id="IPR018392">
    <property type="entry name" value="LysM"/>
</dbReference>
<dbReference type="PROSITE" id="PS50941">
    <property type="entry name" value="CHIT_BIND_I_2"/>
    <property type="match status" value="1"/>
</dbReference>
<feature type="disulfide bond" evidence="8">
    <location>
        <begin position="94"/>
        <end position="106"/>
    </location>
</feature>
<dbReference type="GO" id="GO:0008061">
    <property type="term" value="F:chitin binding"/>
    <property type="evidence" value="ECO:0007669"/>
    <property type="project" value="UniProtKB-UniRule"/>
</dbReference>
<dbReference type="OrthoDB" id="76388at2759"/>
<feature type="disulfide bond" evidence="8">
    <location>
        <begin position="99"/>
        <end position="113"/>
    </location>
</feature>
<protein>
    <submittedName>
        <fullName evidence="14">DEHA2F16632p</fullName>
    </submittedName>
</protein>
<dbReference type="Pfam" id="PF00704">
    <property type="entry name" value="Glyco_hydro_18"/>
    <property type="match status" value="1"/>
</dbReference>
<dbReference type="CAZy" id="CBM18">
    <property type="family name" value="Carbohydrate-Binding Module Family 18"/>
</dbReference>
<dbReference type="Gene3D" id="3.10.350.10">
    <property type="entry name" value="LysM domain"/>
    <property type="match status" value="1"/>
</dbReference>
<dbReference type="InterPro" id="IPR001223">
    <property type="entry name" value="Glyco_hydro18_cat"/>
</dbReference>
<dbReference type="Gene3D" id="3.20.20.80">
    <property type="entry name" value="Glycosidases"/>
    <property type="match status" value="1"/>
</dbReference>
<name>Q6BL38_DEBHA</name>
<dbReference type="GO" id="GO:0006032">
    <property type="term" value="P:chitin catabolic process"/>
    <property type="evidence" value="ECO:0007669"/>
    <property type="project" value="UniProtKB-KW"/>
</dbReference>
<feature type="domain" description="GH18" evidence="13">
    <location>
        <begin position="145"/>
        <end position="467"/>
    </location>
</feature>
<dbReference type="SMART" id="SM00270">
    <property type="entry name" value="ChtBD1"/>
    <property type="match status" value="1"/>
</dbReference>
<comment type="caution">
    <text evidence="8">Lacks conserved residue(s) required for the propagation of feature annotation.</text>
</comment>
<dbReference type="Pfam" id="PF00187">
    <property type="entry name" value="Chitin_bind_1"/>
    <property type="match status" value="1"/>
</dbReference>
<keyword evidence="15" id="KW-1185">Reference proteome</keyword>
<dbReference type="PROSITE" id="PS51910">
    <property type="entry name" value="GH18_2"/>
    <property type="match status" value="1"/>
</dbReference>
<dbReference type="InterPro" id="IPR036861">
    <property type="entry name" value="Endochitinase-like_sf"/>
</dbReference>
<keyword evidence="2 8" id="KW-0147">Chitin-binding</keyword>
<evidence type="ECO:0000256" key="4">
    <source>
        <dbReference type="ARBA" id="ARBA00023024"/>
    </source>
</evidence>
<sequence length="467" mass="51454">MAKVNAKKNKDGSCYSHTVASGETCQFMMDKFSITKNNLMQWNKNNFGWMGCDNGHPWIGDKVCVSDGTPPKPAHNKLAECGPQASTDGTNIKCPLNACCSPYGFCGLTSDFCAVTKSPTGAPGTAGCLSNCGYGKVHTDTRSDFKKIVYWLDADDKLRTDPKALKSYYSVHYSFVNIKSDLTIDDSKIAKSTFLGISNKKIASFGGWEFSTSASTYNIFRNGVADANREKFATNLVNFLKKYNLDGIDLDWEFPGLSGIPGIPDDDKKDGQRYLELLKLIKSKLPAGKTLSITIPASFWYLKNFPIKDMQKYIDYQVFMTYDIRGTNSDNIVQCHTNKTEVINALQMLDKAGVQIGKTYGGLANYGRSYKLSSTSCSKVGCPVSGPGKKGPIVNTDGVLAQSEIDDIKTWGVKNKRWTDEASQCDFMIYDSNNIVGWPKAGQRNSMEDFFHHSGLAGSVLWAANYN</sequence>
<keyword evidence="7" id="KW-0624">Polysaccharide degradation</keyword>
<feature type="domain" description="LysM" evidence="12">
    <location>
        <begin position="15"/>
        <end position="65"/>
    </location>
</feature>
<dbReference type="PROSITE" id="PS01095">
    <property type="entry name" value="GH18_1"/>
    <property type="match status" value="1"/>
</dbReference>
<reference evidence="14 15" key="1">
    <citation type="journal article" date="2004" name="Nature">
        <title>Genome evolution in yeasts.</title>
        <authorList>
            <consortium name="Genolevures"/>
            <person name="Dujon B."/>
            <person name="Sherman D."/>
            <person name="Fischer G."/>
            <person name="Durrens P."/>
            <person name="Casaregola S."/>
            <person name="Lafontaine I."/>
            <person name="de Montigny J."/>
            <person name="Marck C."/>
            <person name="Neuveglise C."/>
            <person name="Talla E."/>
            <person name="Goffard N."/>
            <person name="Frangeul L."/>
            <person name="Aigle M."/>
            <person name="Anthouard V."/>
            <person name="Babour A."/>
            <person name="Barbe V."/>
            <person name="Barnay S."/>
            <person name="Blanchin S."/>
            <person name="Beckerich J.M."/>
            <person name="Beyne E."/>
            <person name="Bleykasten C."/>
            <person name="Boisrame A."/>
            <person name="Boyer J."/>
            <person name="Cattolico L."/>
            <person name="Confanioleri F."/>
            <person name="de Daruvar A."/>
            <person name="Despons L."/>
            <person name="Fabre E."/>
            <person name="Fairhead C."/>
            <person name="Ferry-Dumazet H."/>
            <person name="Groppi A."/>
            <person name="Hantraye F."/>
            <person name="Hennequin C."/>
            <person name="Jauniaux N."/>
            <person name="Joyet P."/>
            <person name="Kachouri R."/>
            <person name="Kerrest A."/>
            <person name="Koszul R."/>
            <person name="Lemaire M."/>
            <person name="Lesur I."/>
            <person name="Ma L."/>
            <person name="Muller H."/>
            <person name="Nicaud J.M."/>
            <person name="Nikolski M."/>
            <person name="Oztas S."/>
            <person name="Ozier-Kalogeropoulos O."/>
            <person name="Pellenz S."/>
            <person name="Potier S."/>
            <person name="Richard G.F."/>
            <person name="Straub M.L."/>
            <person name="Suleau A."/>
            <person name="Swennene D."/>
            <person name="Tekaia F."/>
            <person name="Wesolowski-Louvel M."/>
            <person name="Westhof E."/>
            <person name="Wirth B."/>
            <person name="Zeniou-Meyer M."/>
            <person name="Zivanovic I."/>
            <person name="Bolotin-Fukuhara M."/>
            <person name="Thierry A."/>
            <person name="Bouchier C."/>
            <person name="Caudron B."/>
            <person name="Scarpelli C."/>
            <person name="Gaillardin C."/>
            <person name="Weissenbach J."/>
            <person name="Wincker P."/>
            <person name="Souciet J.L."/>
        </authorList>
    </citation>
    <scope>NUCLEOTIDE SEQUENCE [LARGE SCALE GENOMIC DNA]</scope>
    <source>
        <strain evidence="15">ATCC 36239 / CBS 767 / BCRC 21394 / JCM 1990 / NBRC 0083 / IGC 2968</strain>
    </source>
</reference>
<evidence type="ECO:0000259" key="13">
    <source>
        <dbReference type="PROSITE" id="PS51910"/>
    </source>
</evidence>
<evidence type="ECO:0000256" key="6">
    <source>
        <dbReference type="ARBA" id="ARBA00023295"/>
    </source>
</evidence>
<proteinExistence type="inferred from homology"/>